<evidence type="ECO:0000313" key="3">
    <source>
        <dbReference type="EMBL" id="AGI72638.1"/>
    </source>
</evidence>
<sequence>MNIFDGMLGGATGKMRRIAAMSLFATLALGAAPVVAQDGWPDQPITIVVPFNAGGSADRMARTLAGPLGEQLGQPVTVENRPGGSGGLGATWVAQQPVDGNTLLLMQATPYLANAILVGGAPIVWEDFSFLNAQWDDYAIVAVHQDSAYQDFGDLVEGMRQPGEVSSGIIYGNGGHLQTILFMDALEIPRDNVRFVTYDGGSPLRAALAGNQVDFEVLAARGAASIMDSLRVLAIVATGDPDGMGAPPLNDALAELGGDSLPLIGGNVSGLLVHSALRTDHPDRFDAIVAAYEAVVTSEAYQAAAAEAGVGADWRGPEQSQAMADDAYLALEALAGAID</sequence>
<feature type="signal peptide" evidence="2">
    <location>
        <begin position="1"/>
        <end position="36"/>
    </location>
</feature>
<dbReference type="HOGENOM" id="CLU_045683_1_1_5"/>
<dbReference type="OrthoDB" id="8970543at2"/>
<dbReference type="RefSeq" id="WP_015495706.1">
    <property type="nucleotide sequence ID" value="NC_020908.1"/>
</dbReference>
<organism evidence="3 4">
    <name type="scientific">Octadecabacter arcticus 238</name>
    <dbReference type="NCBI Taxonomy" id="391616"/>
    <lineage>
        <taxon>Bacteria</taxon>
        <taxon>Pseudomonadati</taxon>
        <taxon>Pseudomonadota</taxon>
        <taxon>Alphaproteobacteria</taxon>
        <taxon>Rhodobacterales</taxon>
        <taxon>Roseobacteraceae</taxon>
        <taxon>Octadecabacter</taxon>
    </lineage>
</organism>
<dbReference type="Pfam" id="PF03401">
    <property type="entry name" value="TctC"/>
    <property type="match status" value="1"/>
</dbReference>
<dbReference type="SUPFAM" id="SSF53850">
    <property type="entry name" value="Periplasmic binding protein-like II"/>
    <property type="match status" value="1"/>
</dbReference>
<feature type="chain" id="PRO_5004102596" evidence="2">
    <location>
        <begin position="37"/>
        <end position="339"/>
    </location>
</feature>
<dbReference type="Gene3D" id="3.40.190.10">
    <property type="entry name" value="Periplasmic binding protein-like II"/>
    <property type="match status" value="1"/>
</dbReference>
<dbReference type="PANTHER" id="PTHR42928">
    <property type="entry name" value="TRICARBOXYLATE-BINDING PROTEIN"/>
    <property type="match status" value="1"/>
</dbReference>
<dbReference type="AlphaFoldDB" id="M9RLJ7"/>
<name>M9RLJ7_9RHOB</name>
<dbReference type="EMBL" id="CP003742">
    <property type="protein sequence ID" value="AGI72638.1"/>
    <property type="molecule type" value="Genomic_DNA"/>
</dbReference>
<keyword evidence="4" id="KW-1185">Reference proteome</keyword>
<reference evidence="3 4" key="1">
    <citation type="journal article" date="2013" name="PLoS ONE">
        <title>Poles Apart: Arctic and Antarctic Octadecabacter strains Share High Genome Plasticity and a New Type of Xanthorhodopsin.</title>
        <authorList>
            <person name="Vollmers J."/>
            <person name="Voget S."/>
            <person name="Dietrich S."/>
            <person name="Gollnow K."/>
            <person name="Smits M."/>
            <person name="Meyer K."/>
            <person name="Brinkhoff T."/>
            <person name="Simon M."/>
            <person name="Daniel R."/>
        </authorList>
    </citation>
    <scope>NUCLEOTIDE SEQUENCE [LARGE SCALE GENOMIC DNA]</scope>
    <source>
        <strain evidence="3 4">238</strain>
    </source>
</reference>
<dbReference type="InterPro" id="IPR005064">
    <property type="entry name" value="BUG"/>
</dbReference>
<accession>M9RLJ7</accession>
<comment type="similarity">
    <text evidence="1">Belongs to the UPF0065 (bug) family.</text>
</comment>
<protein>
    <submittedName>
        <fullName evidence="3">Uncharacterized protein</fullName>
    </submittedName>
</protein>
<proteinExistence type="inferred from homology"/>
<dbReference type="InterPro" id="IPR042100">
    <property type="entry name" value="Bug_dom1"/>
</dbReference>
<dbReference type="STRING" id="391616.OA238_c25920"/>
<evidence type="ECO:0000256" key="1">
    <source>
        <dbReference type="ARBA" id="ARBA00006987"/>
    </source>
</evidence>
<dbReference type="eggNOG" id="COG3181">
    <property type="taxonomic scope" value="Bacteria"/>
</dbReference>
<evidence type="ECO:0000313" key="4">
    <source>
        <dbReference type="Proteomes" id="UP000004688"/>
    </source>
</evidence>
<dbReference type="PANTHER" id="PTHR42928:SF5">
    <property type="entry name" value="BLR1237 PROTEIN"/>
    <property type="match status" value="1"/>
</dbReference>
<dbReference type="Gene3D" id="3.40.190.150">
    <property type="entry name" value="Bordetella uptake gene, domain 1"/>
    <property type="match status" value="1"/>
</dbReference>
<evidence type="ECO:0000256" key="2">
    <source>
        <dbReference type="SAM" id="SignalP"/>
    </source>
</evidence>
<dbReference type="KEGG" id="oar:OA238_c25920"/>
<gene>
    <name evidence="3" type="ORF">OA238_c25920</name>
</gene>
<dbReference type="Proteomes" id="UP000004688">
    <property type="component" value="Chromosome"/>
</dbReference>
<keyword evidence="2" id="KW-0732">Signal</keyword>